<name>A0A225VN21_9STRA</name>
<evidence type="ECO:0008006" key="3">
    <source>
        <dbReference type="Google" id="ProtNLM"/>
    </source>
</evidence>
<reference evidence="2" key="1">
    <citation type="submission" date="2017-03" db="EMBL/GenBank/DDBJ databases">
        <title>Phytopthora megakarya and P. palmivora, two closely related causual agents of cacao black pod achieved similar genome size and gene model numbers by different mechanisms.</title>
        <authorList>
            <person name="Ali S."/>
            <person name="Shao J."/>
            <person name="Larry D.J."/>
            <person name="Kronmiller B."/>
            <person name="Shen D."/>
            <person name="Strem M.D."/>
            <person name="Melnick R.L."/>
            <person name="Guiltinan M.J."/>
            <person name="Tyler B.M."/>
            <person name="Meinhardt L.W."/>
            <person name="Bailey B.A."/>
        </authorList>
    </citation>
    <scope>NUCLEOTIDE SEQUENCE [LARGE SCALE GENOMIC DNA]</scope>
    <source>
        <strain evidence="2">zdho120</strain>
    </source>
</reference>
<keyword evidence="2" id="KW-1185">Reference proteome</keyword>
<protein>
    <recommendedName>
        <fullName evidence="3">Ubiquitin-like protease family profile domain-containing protein</fullName>
    </recommendedName>
</protein>
<evidence type="ECO:0000313" key="2">
    <source>
        <dbReference type="Proteomes" id="UP000198211"/>
    </source>
</evidence>
<sequence length="148" mass="17284">MGSSQENSIVFGGLKFNCFVRESGRRRLKRSERTFLPKPRKKDSTDETWTVDKAEGVIKLFDPLQHDSYYTRLDGVCNTYLKEVLRGDFKIEKMTELRQPDGHNCGVMVLVYAMIHIKKMEIPEVTSRHLESLRLRFFVQGIKEVLSR</sequence>
<dbReference type="OrthoDB" id="145512at2759"/>
<dbReference type="AlphaFoldDB" id="A0A225VN21"/>
<organism evidence="1 2">
    <name type="scientific">Phytophthora megakarya</name>
    <dbReference type="NCBI Taxonomy" id="4795"/>
    <lineage>
        <taxon>Eukaryota</taxon>
        <taxon>Sar</taxon>
        <taxon>Stramenopiles</taxon>
        <taxon>Oomycota</taxon>
        <taxon>Peronosporomycetes</taxon>
        <taxon>Peronosporales</taxon>
        <taxon>Peronosporaceae</taxon>
        <taxon>Phytophthora</taxon>
    </lineage>
</organism>
<proteinExistence type="predicted"/>
<evidence type="ECO:0000313" key="1">
    <source>
        <dbReference type="EMBL" id="OWZ06732.1"/>
    </source>
</evidence>
<gene>
    <name evidence="1" type="ORF">PHMEG_00020978</name>
</gene>
<accession>A0A225VN21</accession>
<dbReference type="EMBL" id="NBNE01003842">
    <property type="protein sequence ID" value="OWZ06732.1"/>
    <property type="molecule type" value="Genomic_DNA"/>
</dbReference>
<dbReference type="Proteomes" id="UP000198211">
    <property type="component" value="Unassembled WGS sequence"/>
</dbReference>
<comment type="caution">
    <text evidence="1">The sequence shown here is derived from an EMBL/GenBank/DDBJ whole genome shotgun (WGS) entry which is preliminary data.</text>
</comment>
<dbReference type="Gene3D" id="3.40.395.10">
    <property type="entry name" value="Adenoviral Proteinase, Chain A"/>
    <property type="match status" value="1"/>
</dbReference>